<feature type="signal peptide" evidence="4">
    <location>
        <begin position="1"/>
        <end position="22"/>
    </location>
</feature>
<dbReference type="SMART" id="SM00369">
    <property type="entry name" value="LRR_TYP"/>
    <property type="match status" value="2"/>
</dbReference>
<evidence type="ECO:0000256" key="1">
    <source>
        <dbReference type="ARBA" id="ARBA00022614"/>
    </source>
</evidence>
<dbReference type="eggNOG" id="ENOG502TKNI">
    <property type="taxonomic scope" value="Eukaryota"/>
</dbReference>
<dbReference type="Gene3D" id="3.80.10.10">
    <property type="entry name" value="Ribonuclease Inhibitor"/>
    <property type="match status" value="1"/>
</dbReference>
<dbReference type="PANTHER" id="PTHR37350:SF1">
    <property type="entry name" value="PROTEIN GAPT"/>
    <property type="match status" value="1"/>
</dbReference>
<dbReference type="HOGENOM" id="CLU_973052_0_0_1"/>
<dbReference type="PANTHER" id="PTHR37350">
    <property type="entry name" value="PROTEIN GAPT"/>
    <property type="match status" value="1"/>
</dbReference>
<protein>
    <recommendedName>
        <fullName evidence="7">Leucine rich repeat containing 25</fullName>
    </recommendedName>
</protein>
<keyword evidence="3" id="KW-0472">Membrane</keyword>
<evidence type="ECO:0000313" key="6">
    <source>
        <dbReference type="Proteomes" id="UP000007648"/>
    </source>
</evidence>
<dbReference type="InterPro" id="IPR001611">
    <property type="entry name" value="Leu-rich_rpt"/>
</dbReference>
<feature type="transmembrane region" description="Helical" evidence="3">
    <location>
        <begin position="146"/>
        <end position="169"/>
    </location>
</feature>
<evidence type="ECO:0000256" key="2">
    <source>
        <dbReference type="ARBA" id="ARBA00022737"/>
    </source>
</evidence>
<dbReference type="GO" id="GO:0016020">
    <property type="term" value="C:membrane"/>
    <property type="evidence" value="ECO:0007669"/>
    <property type="project" value="InterPro"/>
</dbReference>
<dbReference type="SUPFAM" id="SSF52058">
    <property type="entry name" value="L domain-like"/>
    <property type="match status" value="1"/>
</dbReference>
<dbReference type="Proteomes" id="UP000007648">
    <property type="component" value="Unassembled WGS sequence"/>
</dbReference>
<evidence type="ECO:0008006" key="7">
    <source>
        <dbReference type="Google" id="ProtNLM"/>
    </source>
</evidence>
<evidence type="ECO:0000256" key="3">
    <source>
        <dbReference type="SAM" id="Phobius"/>
    </source>
</evidence>
<keyword evidence="6" id="KW-1185">Reference proteome</keyword>
<reference evidence="5" key="2">
    <citation type="submission" date="2025-08" db="UniProtKB">
        <authorList>
            <consortium name="Ensembl"/>
        </authorList>
    </citation>
    <scope>IDENTIFICATION</scope>
</reference>
<accession>G3WSB3</accession>
<proteinExistence type="predicted"/>
<reference evidence="5 6" key="1">
    <citation type="journal article" date="2011" name="Proc. Natl. Acad. Sci. U.S.A.">
        <title>Genetic diversity and population structure of the endangered marsupial Sarcophilus harrisii (Tasmanian devil).</title>
        <authorList>
            <person name="Miller W."/>
            <person name="Hayes V.M."/>
            <person name="Ratan A."/>
            <person name="Petersen D.C."/>
            <person name="Wittekindt N.E."/>
            <person name="Miller J."/>
            <person name="Walenz B."/>
            <person name="Knight J."/>
            <person name="Qi J."/>
            <person name="Zhao F."/>
            <person name="Wang Q."/>
            <person name="Bedoya-Reina O.C."/>
            <person name="Katiyar N."/>
            <person name="Tomsho L.P."/>
            <person name="Kasson L.M."/>
            <person name="Hardie R.A."/>
            <person name="Woodbridge P."/>
            <person name="Tindall E.A."/>
            <person name="Bertelsen M.F."/>
            <person name="Dixon D."/>
            <person name="Pyecroft S."/>
            <person name="Helgen K.M."/>
            <person name="Lesk A.M."/>
            <person name="Pringle T.H."/>
            <person name="Patterson N."/>
            <person name="Zhang Y."/>
            <person name="Kreiss A."/>
            <person name="Woods G.M."/>
            <person name="Jones M.E."/>
            <person name="Schuster S.C."/>
        </authorList>
    </citation>
    <scope>NUCLEOTIDE SEQUENCE [LARGE SCALE GENOMIC DNA]</scope>
</reference>
<organism evidence="5 6">
    <name type="scientific">Sarcophilus harrisii</name>
    <name type="common">Tasmanian devil</name>
    <name type="synonym">Sarcophilus laniarius</name>
    <dbReference type="NCBI Taxonomy" id="9305"/>
    <lineage>
        <taxon>Eukaryota</taxon>
        <taxon>Metazoa</taxon>
        <taxon>Chordata</taxon>
        <taxon>Craniata</taxon>
        <taxon>Vertebrata</taxon>
        <taxon>Euteleostomi</taxon>
        <taxon>Mammalia</taxon>
        <taxon>Metatheria</taxon>
        <taxon>Dasyuromorphia</taxon>
        <taxon>Dasyuridae</taxon>
        <taxon>Sarcophilus</taxon>
    </lineage>
</organism>
<dbReference type="GO" id="GO:0001782">
    <property type="term" value="P:B cell homeostasis"/>
    <property type="evidence" value="ECO:0007669"/>
    <property type="project" value="TreeGrafter"/>
</dbReference>
<keyword evidence="3" id="KW-0812">Transmembrane</keyword>
<dbReference type="InterPro" id="IPR032675">
    <property type="entry name" value="LRR_dom_sf"/>
</dbReference>
<keyword evidence="4" id="KW-0732">Signal</keyword>
<dbReference type="GeneTree" id="ENSGT00390000011255"/>
<dbReference type="Ensembl" id="ENSSHAT00000018468.2">
    <property type="protein sequence ID" value="ENSSHAP00000018318.2"/>
    <property type="gene ID" value="ENSSHAG00000015548.2"/>
</dbReference>
<dbReference type="FunCoup" id="G3WSB3">
    <property type="interactions" value="48"/>
</dbReference>
<keyword evidence="2" id="KW-0677">Repeat</keyword>
<gene>
    <name evidence="5" type="primary">GAPT</name>
</gene>
<dbReference type="Pfam" id="PF11770">
    <property type="entry name" value="GAPT"/>
    <property type="match status" value="1"/>
</dbReference>
<sequence>MTDYSAFFILHFLLCHLHPSLSTSHCFYVKDNILEWVKINTSTTHLYLNNCDVKNIVYGESDLPKLTLLNLSSNQIESLPDGFLFNTSQKVTLYLEDNKLKNLPRSILENEKLTICSLDCLYDVKFNTNISICEDILRKCGNDSGLVLLIVFLLLAILVLGALGLTLFWKHRHYISNVALPRFLHKKKDQNESDSPHIPCTLAEYVDAKSFSPFQIKDEPSPLSKGDMDHNYENMAIGSKSCAEECLTDLYENTAQFNSEEHLYGNESSPEYYNFQKPHFPQ</sequence>
<dbReference type="InterPro" id="IPR021082">
    <property type="entry name" value="Protein_GAPT"/>
</dbReference>
<evidence type="ECO:0000313" key="5">
    <source>
        <dbReference type="Ensembl" id="ENSSHAP00000018318.2"/>
    </source>
</evidence>
<keyword evidence="3" id="KW-1133">Transmembrane helix</keyword>
<feature type="chain" id="PRO_5029798334" description="Leucine rich repeat containing 25" evidence="4">
    <location>
        <begin position="23"/>
        <end position="282"/>
    </location>
</feature>
<evidence type="ECO:0000256" key="4">
    <source>
        <dbReference type="SAM" id="SignalP"/>
    </source>
</evidence>
<dbReference type="InterPro" id="IPR003591">
    <property type="entry name" value="Leu-rich_rpt_typical-subtyp"/>
</dbReference>
<reference evidence="5" key="3">
    <citation type="submission" date="2025-09" db="UniProtKB">
        <authorList>
            <consortium name="Ensembl"/>
        </authorList>
    </citation>
    <scope>IDENTIFICATION</scope>
</reference>
<dbReference type="AlphaFoldDB" id="G3WSB3"/>
<keyword evidence="1" id="KW-0433">Leucine-rich repeat</keyword>
<dbReference type="PRINTS" id="PR02077">
    <property type="entry name" value="PROTEINGAPT"/>
</dbReference>
<name>G3WSB3_SARHA</name>
<dbReference type="InParanoid" id="G3WSB3"/>
<dbReference type="PROSITE" id="PS51450">
    <property type="entry name" value="LRR"/>
    <property type="match status" value="1"/>
</dbReference>
<dbReference type="GO" id="GO:0002322">
    <property type="term" value="P:B cell proliferation involved in immune response"/>
    <property type="evidence" value="ECO:0007669"/>
    <property type="project" value="TreeGrafter"/>
</dbReference>